<feature type="region of interest" description="Disordered" evidence="13">
    <location>
        <begin position="236"/>
        <end position="280"/>
    </location>
</feature>
<keyword evidence="8 10" id="KW-0067">ATP-binding</keyword>
<dbReference type="PROSITE" id="PS00108">
    <property type="entry name" value="PROTEIN_KINASE_ST"/>
    <property type="match status" value="1"/>
</dbReference>
<evidence type="ECO:0000256" key="9">
    <source>
        <dbReference type="PIRSR" id="PIRSR637770-1"/>
    </source>
</evidence>
<keyword evidence="16" id="KW-1185">Reference proteome</keyword>
<comment type="similarity">
    <text evidence="1">Belongs to the protein kinase superfamily. CMGC Ser/Thr protein kinase family. CDC2/CDKX subfamily.</text>
</comment>
<dbReference type="AlphaFoldDB" id="A0A5C5G5T6"/>
<evidence type="ECO:0000313" key="16">
    <source>
        <dbReference type="Proteomes" id="UP000311382"/>
    </source>
</evidence>
<dbReference type="STRING" id="5288.A0A5C5G5T6"/>
<dbReference type="PROSITE" id="PS00107">
    <property type="entry name" value="PROTEIN_KINASE_ATP"/>
    <property type="match status" value="1"/>
</dbReference>
<dbReference type="InterPro" id="IPR037770">
    <property type="entry name" value="CDK7"/>
</dbReference>
<dbReference type="InterPro" id="IPR000719">
    <property type="entry name" value="Prot_kinase_dom"/>
</dbReference>
<dbReference type="OrthoDB" id="1732493at2759"/>
<sequence length="389" mass="42951">MEAAEQANAAIAQSYSKDKKVGEGTYAVVYLGKQLATNRKIAIKKIKVGQFKDGLDMSAIREVKFLRELRHPNVIELLDVFSNKTNLNLVLEFLDTDLEAVIRDKALLFQGADIKSWMLMTIKGLDFCHQNWILHRDMKPNNLLISADGVLKLADFGLAREYADEAAKMTCQVVTRWYRCPELLLGARSYSTGVDMWATGCIFAELMLRVPFMAAESDMEQLNMIFTALGTPTDQDWPVGGAPSSLSRSASSRELAHTASSRGSHLQGFSKLSNGAKFDPKPRSDLGSLFSAASPEAIDLLQKTLLYDPRKRITAREALHHPYFHTSPRPTPTRLLPKPCAELAPRALPPEEIGPPPPPGRGTKRSGEGYDEVPGAKKVARRLDFGQGA</sequence>
<evidence type="ECO:0000256" key="2">
    <source>
        <dbReference type="ARBA" id="ARBA00012409"/>
    </source>
</evidence>
<dbReference type="InterPro" id="IPR050108">
    <property type="entry name" value="CDK"/>
</dbReference>
<dbReference type="SMART" id="SM00220">
    <property type="entry name" value="S_TKc"/>
    <property type="match status" value="1"/>
</dbReference>
<keyword evidence="5" id="KW-0808">Transferase</keyword>
<evidence type="ECO:0000256" key="1">
    <source>
        <dbReference type="ARBA" id="ARBA00006485"/>
    </source>
</evidence>
<keyword evidence="6 10" id="KW-0547">Nucleotide-binding</keyword>
<feature type="binding site" evidence="11">
    <location>
        <position position="45"/>
    </location>
    <ligand>
        <name>ATP</name>
        <dbReference type="ChEBI" id="CHEBI:30616"/>
    </ligand>
</feature>
<comment type="caution">
    <text evidence="15">The sequence shown here is derived from an EMBL/GenBank/DDBJ whole genome shotgun (WGS) entry which is preliminary data.</text>
</comment>
<evidence type="ECO:0000256" key="4">
    <source>
        <dbReference type="ARBA" id="ARBA00022553"/>
    </source>
</evidence>
<name>A0A5C5G5T6_9BASI</name>
<dbReference type="Gene3D" id="3.30.200.20">
    <property type="entry name" value="Phosphorylase Kinase, domain 1"/>
    <property type="match status" value="1"/>
</dbReference>
<dbReference type="EMBL" id="SOZI01000003">
    <property type="protein sequence ID" value="TNY24418.1"/>
    <property type="molecule type" value="Genomic_DNA"/>
</dbReference>
<keyword evidence="3 12" id="KW-0723">Serine/threonine-protein kinase</keyword>
<feature type="active site" description="Proton acceptor" evidence="9">
    <location>
        <position position="137"/>
    </location>
</feature>
<organism evidence="15 16">
    <name type="scientific">Rhodotorula diobovata</name>
    <dbReference type="NCBI Taxonomy" id="5288"/>
    <lineage>
        <taxon>Eukaryota</taxon>
        <taxon>Fungi</taxon>
        <taxon>Dikarya</taxon>
        <taxon>Basidiomycota</taxon>
        <taxon>Pucciniomycotina</taxon>
        <taxon>Microbotryomycetes</taxon>
        <taxon>Sporidiobolales</taxon>
        <taxon>Sporidiobolaceae</taxon>
        <taxon>Rhodotorula</taxon>
    </lineage>
</organism>
<dbReference type="Proteomes" id="UP000311382">
    <property type="component" value="Unassembled WGS sequence"/>
</dbReference>
<dbReference type="EC" id="2.7.11.23" evidence="2"/>
<evidence type="ECO:0000256" key="6">
    <source>
        <dbReference type="ARBA" id="ARBA00022741"/>
    </source>
</evidence>
<reference evidence="15 16" key="1">
    <citation type="submission" date="2019-03" db="EMBL/GenBank/DDBJ databases">
        <title>Rhodosporidium diobovatum UCD-FST 08-225 genome sequencing, assembly, and annotation.</title>
        <authorList>
            <person name="Fakankun I.U."/>
            <person name="Fristensky B."/>
            <person name="Levin D.B."/>
        </authorList>
    </citation>
    <scope>NUCLEOTIDE SEQUENCE [LARGE SCALE GENOMIC DNA]</scope>
    <source>
        <strain evidence="15 16">UCD-FST 08-225</strain>
    </source>
</reference>
<evidence type="ECO:0000256" key="8">
    <source>
        <dbReference type="ARBA" id="ARBA00022840"/>
    </source>
</evidence>
<feature type="binding site" evidence="10">
    <location>
        <begin position="21"/>
        <end position="29"/>
    </location>
    <ligand>
        <name>ATP</name>
        <dbReference type="ChEBI" id="CHEBI:30616"/>
    </ligand>
</feature>
<dbReference type="GO" id="GO:0070985">
    <property type="term" value="C:transcription factor TFIIK complex"/>
    <property type="evidence" value="ECO:0007669"/>
    <property type="project" value="InterPro"/>
</dbReference>
<evidence type="ECO:0000256" key="3">
    <source>
        <dbReference type="ARBA" id="ARBA00022527"/>
    </source>
</evidence>
<dbReference type="CDD" id="cd07841">
    <property type="entry name" value="STKc_CDK7"/>
    <property type="match status" value="1"/>
</dbReference>
<evidence type="ECO:0000256" key="12">
    <source>
        <dbReference type="RuleBase" id="RU000304"/>
    </source>
</evidence>
<keyword evidence="4" id="KW-0597">Phosphoprotein</keyword>
<keyword evidence="7 15" id="KW-0418">Kinase</keyword>
<evidence type="ECO:0000259" key="14">
    <source>
        <dbReference type="PROSITE" id="PS50011"/>
    </source>
</evidence>
<evidence type="ECO:0000256" key="5">
    <source>
        <dbReference type="ARBA" id="ARBA00022679"/>
    </source>
</evidence>
<evidence type="ECO:0000256" key="11">
    <source>
        <dbReference type="PROSITE-ProRule" id="PRU10141"/>
    </source>
</evidence>
<dbReference type="PANTHER" id="PTHR24056:SF0">
    <property type="entry name" value="CYCLIN-DEPENDENT KINASE 7"/>
    <property type="match status" value="1"/>
</dbReference>
<dbReference type="GO" id="GO:0004693">
    <property type="term" value="F:cyclin-dependent protein serine/threonine kinase activity"/>
    <property type="evidence" value="ECO:0007669"/>
    <property type="project" value="TreeGrafter"/>
</dbReference>
<dbReference type="FunFam" id="3.30.200.20:FF:000498">
    <property type="entry name" value="Serine/threonine-protein kinase KIN28"/>
    <property type="match status" value="1"/>
</dbReference>
<dbReference type="SUPFAM" id="SSF56112">
    <property type="entry name" value="Protein kinase-like (PK-like)"/>
    <property type="match status" value="1"/>
</dbReference>
<feature type="compositionally biased region" description="Low complexity" evidence="13">
    <location>
        <begin position="244"/>
        <end position="253"/>
    </location>
</feature>
<dbReference type="FunFam" id="1.10.510.10:FF:000624">
    <property type="entry name" value="Mitogen-activated protein kinase"/>
    <property type="match status" value="1"/>
</dbReference>
<protein>
    <recommendedName>
        <fullName evidence="2">[RNA-polymerase]-subunit kinase</fullName>
        <ecNumber evidence="2">2.7.11.23</ecNumber>
    </recommendedName>
</protein>
<accession>A0A5C5G5T6</accession>
<dbReference type="InterPro" id="IPR017441">
    <property type="entry name" value="Protein_kinase_ATP_BS"/>
</dbReference>
<dbReference type="Gene3D" id="1.10.510.10">
    <property type="entry name" value="Transferase(Phosphotransferase) domain 1"/>
    <property type="match status" value="1"/>
</dbReference>
<evidence type="ECO:0000313" key="15">
    <source>
        <dbReference type="EMBL" id="TNY24418.1"/>
    </source>
</evidence>
<dbReference type="InterPro" id="IPR008271">
    <property type="entry name" value="Ser/Thr_kinase_AS"/>
</dbReference>
<evidence type="ECO:0000256" key="13">
    <source>
        <dbReference type="SAM" id="MobiDB-lite"/>
    </source>
</evidence>
<evidence type="ECO:0000256" key="10">
    <source>
        <dbReference type="PIRSR" id="PIRSR637770-2"/>
    </source>
</evidence>
<dbReference type="Pfam" id="PF00069">
    <property type="entry name" value="Pkinase"/>
    <property type="match status" value="1"/>
</dbReference>
<feature type="region of interest" description="Disordered" evidence="13">
    <location>
        <begin position="341"/>
        <end position="389"/>
    </location>
</feature>
<proteinExistence type="inferred from homology"/>
<dbReference type="GO" id="GO:0045944">
    <property type="term" value="P:positive regulation of transcription by RNA polymerase II"/>
    <property type="evidence" value="ECO:0007669"/>
    <property type="project" value="TreeGrafter"/>
</dbReference>
<dbReference type="InterPro" id="IPR011009">
    <property type="entry name" value="Kinase-like_dom_sf"/>
</dbReference>
<dbReference type="GO" id="GO:0008353">
    <property type="term" value="F:RNA polymerase II CTD heptapeptide repeat kinase activity"/>
    <property type="evidence" value="ECO:0007669"/>
    <property type="project" value="UniProtKB-EC"/>
</dbReference>
<dbReference type="GO" id="GO:0005737">
    <property type="term" value="C:cytoplasm"/>
    <property type="evidence" value="ECO:0007669"/>
    <property type="project" value="TreeGrafter"/>
</dbReference>
<dbReference type="GO" id="GO:0005524">
    <property type="term" value="F:ATP binding"/>
    <property type="evidence" value="ECO:0007669"/>
    <property type="project" value="UniProtKB-UniRule"/>
</dbReference>
<dbReference type="PROSITE" id="PS50011">
    <property type="entry name" value="PROTEIN_KINASE_DOM"/>
    <property type="match status" value="1"/>
</dbReference>
<evidence type="ECO:0000256" key="7">
    <source>
        <dbReference type="ARBA" id="ARBA00022777"/>
    </source>
</evidence>
<feature type="domain" description="Protein kinase" evidence="14">
    <location>
        <begin position="15"/>
        <end position="324"/>
    </location>
</feature>
<gene>
    <name evidence="15" type="ORF">DMC30DRAFT_420589</name>
</gene>
<feature type="binding site" evidence="10">
    <location>
        <position position="44"/>
    </location>
    <ligand>
        <name>ATP</name>
        <dbReference type="ChEBI" id="CHEBI:30616"/>
    </ligand>
</feature>
<dbReference type="PANTHER" id="PTHR24056">
    <property type="entry name" value="CELL DIVISION PROTEIN KINASE"/>
    <property type="match status" value="1"/>
</dbReference>